<evidence type="ECO:0000256" key="1">
    <source>
        <dbReference type="SAM" id="MobiDB-lite"/>
    </source>
</evidence>
<feature type="compositionally biased region" description="Basic and acidic residues" evidence="1">
    <location>
        <begin position="52"/>
        <end position="69"/>
    </location>
</feature>
<feature type="region of interest" description="Disordered" evidence="1">
    <location>
        <begin position="1"/>
        <end position="69"/>
    </location>
</feature>
<proteinExistence type="predicted"/>
<protein>
    <submittedName>
        <fullName evidence="2">Uncharacterized protein</fullName>
    </submittedName>
</protein>
<evidence type="ECO:0000313" key="2">
    <source>
        <dbReference type="EMBL" id="SJL04980.1"/>
    </source>
</evidence>
<sequence length="111" mass="12640">MSFGPSNSNPEQLGHDIEVSEREREQEHVPTATLSNSAHAVSATKFWDDEETAKKGNDPRTNIKKDPRECQLRKDDADCESLGNVRTRTQDSCRQHGRRISTYYSSLRVFS</sequence>
<dbReference type="Proteomes" id="UP000219338">
    <property type="component" value="Unassembled WGS sequence"/>
</dbReference>
<gene>
    <name evidence="2" type="ORF">ARMOST_08351</name>
</gene>
<organism evidence="2 3">
    <name type="scientific">Armillaria ostoyae</name>
    <name type="common">Armillaria root rot fungus</name>
    <dbReference type="NCBI Taxonomy" id="47428"/>
    <lineage>
        <taxon>Eukaryota</taxon>
        <taxon>Fungi</taxon>
        <taxon>Dikarya</taxon>
        <taxon>Basidiomycota</taxon>
        <taxon>Agaricomycotina</taxon>
        <taxon>Agaricomycetes</taxon>
        <taxon>Agaricomycetidae</taxon>
        <taxon>Agaricales</taxon>
        <taxon>Marasmiineae</taxon>
        <taxon>Physalacriaceae</taxon>
        <taxon>Armillaria</taxon>
    </lineage>
</organism>
<reference evidence="3" key="1">
    <citation type="journal article" date="2017" name="Nat. Ecol. Evol.">
        <title>Genome expansion and lineage-specific genetic innovations in the forest pathogenic fungi Armillaria.</title>
        <authorList>
            <person name="Sipos G."/>
            <person name="Prasanna A.N."/>
            <person name="Walter M.C."/>
            <person name="O'Connor E."/>
            <person name="Balint B."/>
            <person name="Krizsan K."/>
            <person name="Kiss B."/>
            <person name="Hess J."/>
            <person name="Varga T."/>
            <person name="Slot J."/>
            <person name="Riley R."/>
            <person name="Boka B."/>
            <person name="Rigling D."/>
            <person name="Barry K."/>
            <person name="Lee J."/>
            <person name="Mihaltcheva S."/>
            <person name="LaButti K."/>
            <person name="Lipzen A."/>
            <person name="Waldron R."/>
            <person name="Moloney N.M."/>
            <person name="Sperisen C."/>
            <person name="Kredics L."/>
            <person name="Vagvoelgyi C."/>
            <person name="Patrignani A."/>
            <person name="Fitzpatrick D."/>
            <person name="Nagy I."/>
            <person name="Doyle S."/>
            <person name="Anderson J.B."/>
            <person name="Grigoriev I.V."/>
            <person name="Gueldener U."/>
            <person name="Muensterkoetter M."/>
            <person name="Nagy L.G."/>
        </authorList>
    </citation>
    <scope>NUCLEOTIDE SEQUENCE [LARGE SCALE GENOMIC DNA]</scope>
    <source>
        <strain evidence="3">C18/9</strain>
    </source>
</reference>
<dbReference type="EMBL" id="FUEG01000005">
    <property type="protein sequence ID" value="SJL04980.1"/>
    <property type="molecule type" value="Genomic_DNA"/>
</dbReference>
<feature type="compositionally biased region" description="Basic and acidic residues" evidence="1">
    <location>
        <begin position="13"/>
        <end position="28"/>
    </location>
</feature>
<evidence type="ECO:0000313" key="3">
    <source>
        <dbReference type="Proteomes" id="UP000219338"/>
    </source>
</evidence>
<feature type="compositionally biased region" description="Polar residues" evidence="1">
    <location>
        <begin position="1"/>
        <end position="11"/>
    </location>
</feature>
<keyword evidence="3" id="KW-1185">Reference proteome</keyword>
<name>A0A284R8C5_ARMOS</name>
<dbReference type="AlphaFoldDB" id="A0A284R8C5"/>
<accession>A0A284R8C5</accession>